<dbReference type="Proteomes" id="UP000087171">
    <property type="component" value="Unplaced"/>
</dbReference>
<dbReference type="GeneID" id="101491645"/>
<dbReference type="RefSeq" id="XP_012575046.1">
    <property type="nucleotide sequence ID" value="XM_012719592.2"/>
</dbReference>
<dbReference type="AlphaFoldDB" id="A0A1S3EJC0"/>
<dbReference type="InterPro" id="IPR049152">
    <property type="entry name" value="EFR3-like_ARM"/>
</dbReference>
<dbReference type="STRING" id="3827.A0A1S3EJC0"/>
<accession>A0A1S3EJC0</accession>
<sequence length="920" mass="104076">MALEQRCYKELRNENFHSTKIVMCIYRKLLFSCKDQMPLFASNLLTIIHTLLDQTRQDGMRIIGCHILFDFVNNQIDGTYLFNLEGFIPKLCQLARESGEDETKRTVWAAGLQVLSSMVHYMGEHSHMLVEFDIVTVVLENYRGPNRNFDNLNDEEKKGPENMWVQEVLKTEGHHSPLIDFEKRIPSWSNIVNNKGEVNATIDGAKDPLFWSRVCLHNMSNLSKEGTTIRRIMESLFRYFDNGCYWSIDHGLAFYVLKDMLFSIDDFGQNTHVLLSILIKHLDHKLVFKQPNIQLEIIEVILSLAQYTKVQPSVAIISAVSDLMRHLRKSIQYSLDDSNLGTETINWNKKFGEAVDRCLLQLSIKVGEAGPILDAMAVMLENISTITVISRTTVSAVYRTAQIVASLPNLTYKSKAFPEALFHQLILNMVHPDHETRVGAHRIFSVVLVPTSVFPRSCLSVSDPKAQGIPRTLSRAVSVFSSSAALFEKLRQDKWFSSDNTSQNNNENLASTDQPTSADEVTTNNANRDLEAMTLRLSSHQINLLLSSIWAQSLSNENMPANYEAIAHTYSLVLLFSRAKSSFHEVLVRSFQLAFSLRGISFKEGLLPPSCRRSLFTLATSMILFSSKAYNVVSLVHSAKAVLTVRKVDPFLHLIEDNKLQAVSFAPENLIINYGSKEDDNRALHTISELLTSDHQDQEFFVSEIVKSLENMSKPELSSVREDLLKEFSPDDMCLLGFQLTMDMPEKDASVVSTDDDYIPDIFDSQIKENPELSMEFPSLLSANQLLELVSDTSNPAGRISVSIAYDMPYKDMAHNCEVLLTGKQDMSKLMTTQHMQECFRNFPLQIQNKDTKNIDTSSDVDVGFQKMTNPFFDENTAMDSPKPNYDLVPLLSSTIQNRPHLFKLPAANPYDNFLKAAGC</sequence>
<proteinExistence type="predicted"/>
<protein>
    <submittedName>
        <fullName evidence="3">Uncharacterized protein LOC101491645 isoform X1</fullName>
    </submittedName>
</protein>
<dbReference type="RefSeq" id="XP_073223067.1">
    <property type="nucleotide sequence ID" value="XM_073366966.1"/>
</dbReference>
<dbReference type="Pfam" id="PF21052">
    <property type="entry name" value="EFR3_ARM"/>
    <property type="match status" value="1"/>
</dbReference>
<evidence type="ECO:0000313" key="3">
    <source>
        <dbReference type="RefSeq" id="XP_012575046.1"/>
    </source>
</evidence>
<dbReference type="SUPFAM" id="SSF48371">
    <property type="entry name" value="ARM repeat"/>
    <property type="match status" value="1"/>
</dbReference>
<feature type="region of interest" description="Disordered" evidence="1">
    <location>
        <begin position="497"/>
        <end position="521"/>
    </location>
</feature>
<gene>
    <name evidence="3" type="primary">LOC101491645</name>
</gene>
<evidence type="ECO:0000313" key="2">
    <source>
        <dbReference type="Proteomes" id="UP000087171"/>
    </source>
</evidence>
<organism evidence="2 3">
    <name type="scientific">Cicer arietinum</name>
    <name type="common">Chickpea</name>
    <name type="synonym">Garbanzo</name>
    <dbReference type="NCBI Taxonomy" id="3827"/>
    <lineage>
        <taxon>Eukaryota</taxon>
        <taxon>Viridiplantae</taxon>
        <taxon>Streptophyta</taxon>
        <taxon>Embryophyta</taxon>
        <taxon>Tracheophyta</taxon>
        <taxon>Spermatophyta</taxon>
        <taxon>Magnoliopsida</taxon>
        <taxon>eudicotyledons</taxon>
        <taxon>Gunneridae</taxon>
        <taxon>Pentapetalae</taxon>
        <taxon>rosids</taxon>
        <taxon>fabids</taxon>
        <taxon>Fabales</taxon>
        <taxon>Fabaceae</taxon>
        <taxon>Papilionoideae</taxon>
        <taxon>50 kb inversion clade</taxon>
        <taxon>NPAAA clade</taxon>
        <taxon>Hologalegina</taxon>
        <taxon>IRL clade</taxon>
        <taxon>Cicereae</taxon>
        <taxon>Cicer</taxon>
    </lineage>
</organism>
<evidence type="ECO:0000256" key="1">
    <source>
        <dbReference type="SAM" id="MobiDB-lite"/>
    </source>
</evidence>
<reference evidence="3" key="1">
    <citation type="submission" date="2025-08" db="UniProtKB">
        <authorList>
            <consortium name="RefSeq"/>
        </authorList>
    </citation>
    <scope>IDENTIFICATION</scope>
    <source>
        <tissue evidence="3">Etiolated seedlings</tissue>
    </source>
</reference>
<dbReference type="InterPro" id="IPR055296">
    <property type="entry name" value="SRL2-like"/>
</dbReference>
<dbReference type="OrthoDB" id="19232at2759"/>
<dbReference type="PANTHER" id="PTHR46087:SF9">
    <property type="entry name" value="ARM REPEAT SUPERFAMILY PROTEIN"/>
    <property type="match status" value="1"/>
</dbReference>
<keyword evidence="2" id="KW-1185">Reference proteome</keyword>
<dbReference type="KEGG" id="cam:101491645"/>
<dbReference type="PANTHER" id="PTHR46087">
    <property type="entry name" value="PUTATIVE, EXPRESSED-RELATED"/>
    <property type="match status" value="1"/>
</dbReference>
<dbReference type="InterPro" id="IPR016024">
    <property type="entry name" value="ARM-type_fold"/>
</dbReference>
<name>A0A1S3EJC0_CICAR</name>